<gene>
    <name evidence="4" type="ORF">COHA_002041</name>
</gene>
<dbReference type="GO" id="GO:0017101">
    <property type="term" value="C:aminoacyl-tRNA synthetase multienzyme complex"/>
    <property type="evidence" value="ECO:0007669"/>
    <property type="project" value="TreeGrafter"/>
</dbReference>
<dbReference type="InterPro" id="IPR017449">
    <property type="entry name" value="Pro-tRNA_synth_II"/>
</dbReference>
<evidence type="ECO:0000259" key="3">
    <source>
        <dbReference type="SMART" id="SM00946"/>
    </source>
</evidence>
<dbReference type="PANTHER" id="PTHR43382">
    <property type="entry name" value="PROLYL-TRNA SYNTHETASE"/>
    <property type="match status" value="1"/>
</dbReference>
<feature type="compositionally biased region" description="Low complexity" evidence="2">
    <location>
        <begin position="87"/>
        <end position="101"/>
    </location>
</feature>
<dbReference type="Pfam" id="PF03129">
    <property type="entry name" value="HGTP_anticodon"/>
    <property type="match status" value="1"/>
</dbReference>
<feature type="domain" description="Proline-tRNA ligase class II C-terminal" evidence="3">
    <location>
        <begin position="517"/>
        <end position="587"/>
    </location>
</feature>
<reference evidence="4" key="1">
    <citation type="submission" date="2020-11" db="EMBL/GenBank/DDBJ databases">
        <title>Chlorella ohadii genome sequencing and assembly.</title>
        <authorList>
            <person name="Murik O."/>
            <person name="Treves H."/>
            <person name="Kedem I."/>
            <person name="Shotland Y."/>
            <person name="Kaplan A."/>
        </authorList>
    </citation>
    <scope>NUCLEOTIDE SEQUENCE</scope>
    <source>
        <strain evidence="4">1</strain>
    </source>
</reference>
<dbReference type="Gene3D" id="3.30.110.30">
    <property type="entry name" value="C-terminal domain of ProRS"/>
    <property type="match status" value="1"/>
</dbReference>
<sequence>MVNGGSESAGQPTAAAGLPAAVQPHSSVVAVTPELSKLLQRPAKQSTVERERPEESGKQQESEEQPQAEQQPEAAAGQQRRRKQRQPRAASSGSSSSSSKSSSKKAQRRFIAPKSQGLLAWYDDAVVAAEQAYKQAGRGKPAAAPSLGKALGKPIQGWLDERLEYMGFEQRTFPPLAPLGLPANEAAQQQAAATAFDAGAARSCSSSGCGSMLSHVFAEWAQEEEGGGLPVLASQWHDVPGRVWDPRNAGLLLHECHAAHATYGTAQEHSQAMIQLYEEWARDVAGLPVVAGRRSARGTLRGAVATYSVEALVGDGRALQVASCHFLADNYSTVLGACFEGPDGEEQCIHQMGGGLQAAALSGMALVHGDDAGLRLPPELAPIQAVIVPMWFGSTKSKAALTEEAERVRRLLADAGIRAVVDGRRTRPGVRFGTADRCGAAVRIEIGARDVTSHTCTLVPRRASDSTEAPTRLAGVSTEGGEELAAAVADLLDEAQQDMRWGAAAAVQEAIVDVSSFMELREVVEAGKWARGPWAGSPEDEQAILEETGASLRCIPLAQPTSLAYGFSTCLYSGYQATEAAIFARAL</sequence>
<dbReference type="EMBL" id="JADXDR010000032">
    <property type="protein sequence ID" value="KAI7844242.1"/>
    <property type="molecule type" value="Genomic_DNA"/>
</dbReference>
<dbReference type="InterPro" id="IPR004499">
    <property type="entry name" value="Pro-tRNA-ligase_IIa_arc-type"/>
</dbReference>
<organism evidence="4 5">
    <name type="scientific">Chlorella ohadii</name>
    <dbReference type="NCBI Taxonomy" id="2649997"/>
    <lineage>
        <taxon>Eukaryota</taxon>
        <taxon>Viridiplantae</taxon>
        <taxon>Chlorophyta</taxon>
        <taxon>core chlorophytes</taxon>
        <taxon>Trebouxiophyceae</taxon>
        <taxon>Chlorellales</taxon>
        <taxon>Chlorellaceae</taxon>
        <taxon>Chlorella clade</taxon>
        <taxon>Chlorella</taxon>
    </lineage>
</organism>
<evidence type="ECO:0000313" key="4">
    <source>
        <dbReference type="EMBL" id="KAI7844242.1"/>
    </source>
</evidence>
<dbReference type="Gene3D" id="3.30.930.10">
    <property type="entry name" value="Bira Bifunctional Protein, Domain 2"/>
    <property type="match status" value="1"/>
</dbReference>
<feature type="compositionally biased region" description="Low complexity" evidence="2">
    <location>
        <begin position="65"/>
        <end position="78"/>
    </location>
</feature>
<dbReference type="PANTHER" id="PTHR43382:SF3">
    <property type="entry name" value="PROLINE--TRNA LIGASE, CHLOROPLASTIC_MITOCHONDRIAL"/>
    <property type="match status" value="1"/>
</dbReference>
<protein>
    <recommendedName>
        <fullName evidence="1">proline--tRNA ligase</fullName>
        <ecNumber evidence="1">6.1.1.15</ecNumber>
    </recommendedName>
</protein>
<dbReference type="InterPro" id="IPR004154">
    <property type="entry name" value="Anticodon-bd"/>
</dbReference>
<keyword evidence="5" id="KW-1185">Reference proteome</keyword>
<dbReference type="InterPro" id="IPR045864">
    <property type="entry name" value="aa-tRNA-synth_II/BPL/LPL"/>
</dbReference>
<dbReference type="Gene3D" id="3.40.50.800">
    <property type="entry name" value="Anticodon-binding domain"/>
    <property type="match status" value="1"/>
</dbReference>
<dbReference type="Proteomes" id="UP001205105">
    <property type="component" value="Unassembled WGS sequence"/>
</dbReference>
<comment type="caution">
    <text evidence="4">The sequence shown here is derived from an EMBL/GenBank/DDBJ whole genome shotgun (WGS) entry which is preliminary data.</text>
</comment>
<dbReference type="AlphaFoldDB" id="A0AAD5DV56"/>
<dbReference type="EC" id="6.1.1.15" evidence="1"/>
<feature type="region of interest" description="Disordered" evidence="2">
    <location>
        <begin position="1"/>
        <end position="108"/>
    </location>
</feature>
<dbReference type="Pfam" id="PF09180">
    <property type="entry name" value="ProRS-C_1"/>
    <property type="match status" value="1"/>
</dbReference>
<feature type="compositionally biased region" description="Polar residues" evidence="2">
    <location>
        <begin position="1"/>
        <end position="11"/>
    </location>
</feature>
<dbReference type="GO" id="GO:0005524">
    <property type="term" value="F:ATP binding"/>
    <property type="evidence" value="ECO:0007669"/>
    <property type="project" value="InterPro"/>
</dbReference>
<evidence type="ECO:0000313" key="5">
    <source>
        <dbReference type="Proteomes" id="UP001205105"/>
    </source>
</evidence>
<dbReference type="InterPro" id="IPR036621">
    <property type="entry name" value="Anticodon-bd_dom_sf"/>
</dbReference>
<dbReference type="SUPFAM" id="SSF55681">
    <property type="entry name" value="Class II aaRS and biotin synthetases"/>
    <property type="match status" value="1"/>
</dbReference>
<evidence type="ECO:0000256" key="2">
    <source>
        <dbReference type="SAM" id="MobiDB-lite"/>
    </source>
</evidence>
<accession>A0AAD5DV56</accession>
<dbReference type="SMART" id="SM00946">
    <property type="entry name" value="ProRS-C_1"/>
    <property type="match status" value="1"/>
</dbReference>
<dbReference type="GO" id="GO:0005737">
    <property type="term" value="C:cytoplasm"/>
    <property type="evidence" value="ECO:0007669"/>
    <property type="project" value="InterPro"/>
</dbReference>
<evidence type="ECO:0000256" key="1">
    <source>
        <dbReference type="ARBA" id="ARBA00012831"/>
    </source>
</evidence>
<dbReference type="SUPFAM" id="SSF64586">
    <property type="entry name" value="C-terminal domain of ProRS"/>
    <property type="match status" value="1"/>
</dbReference>
<dbReference type="GO" id="GO:0004827">
    <property type="term" value="F:proline-tRNA ligase activity"/>
    <property type="evidence" value="ECO:0007669"/>
    <property type="project" value="UniProtKB-EC"/>
</dbReference>
<proteinExistence type="predicted"/>
<name>A0AAD5DV56_9CHLO</name>
<feature type="compositionally biased region" description="Basic and acidic residues" evidence="2">
    <location>
        <begin position="47"/>
        <end position="61"/>
    </location>
</feature>
<dbReference type="InterPro" id="IPR016061">
    <property type="entry name" value="Pro-tRNA_ligase_II_C"/>
</dbReference>
<dbReference type="SUPFAM" id="SSF52954">
    <property type="entry name" value="Class II aaRS ABD-related"/>
    <property type="match status" value="1"/>
</dbReference>
<dbReference type="GO" id="GO:0006433">
    <property type="term" value="P:prolyl-tRNA aminoacylation"/>
    <property type="evidence" value="ECO:0007669"/>
    <property type="project" value="InterPro"/>
</dbReference>